<sequence>MADEKIISLDDINYAVYKIGEWENHYEINQIGLSNEIPVTENTVQHVKFSMEEIRNTKFNISDKTVNGFVAIAMQLNSKLQDMDLDEVIDLEETEYNNILEELSKLELLSDDDSLSLDGEDYLIYKLEKDCHVTVSIPANDYTKKFFDNELKKIEDALD</sequence>
<accession>A0A315XQX3</accession>
<reference evidence="1 2" key="1">
    <citation type="submission" date="2017-03" db="EMBL/GenBank/DDBJ databases">
        <title>Genome sequence of Methanobrevibacter thaueri.</title>
        <authorList>
            <person name="Poehlein A."/>
            <person name="Seedorf H."/>
            <person name="Daniel R."/>
        </authorList>
    </citation>
    <scope>NUCLEOTIDE SEQUENCE [LARGE SCALE GENOMIC DNA]</scope>
    <source>
        <strain evidence="1 2">DSM 11995</strain>
    </source>
</reference>
<keyword evidence="2" id="KW-1185">Reference proteome</keyword>
<dbReference type="AlphaFoldDB" id="A0A315XQX3"/>
<dbReference type="Proteomes" id="UP000251717">
    <property type="component" value="Unassembled WGS sequence"/>
</dbReference>
<evidence type="ECO:0000313" key="2">
    <source>
        <dbReference type="Proteomes" id="UP000251717"/>
    </source>
</evidence>
<dbReference type="OrthoDB" id="76419at2157"/>
<dbReference type="RefSeq" id="WP_116591993.1">
    <property type="nucleotide sequence ID" value="NZ_MZGS01000020.1"/>
</dbReference>
<protein>
    <submittedName>
        <fullName evidence="1">Uncharacterized protein</fullName>
    </submittedName>
</protein>
<comment type="caution">
    <text evidence="1">The sequence shown here is derived from an EMBL/GenBank/DDBJ whole genome shotgun (WGS) entry which is preliminary data.</text>
</comment>
<dbReference type="EMBL" id="MZGS01000020">
    <property type="protein sequence ID" value="PWB87479.1"/>
    <property type="molecule type" value="Genomic_DNA"/>
</dbReference>
<name>A0A315XQX3_9EURY</name>
<proteinExistence type="predicted"/>
<gene>
    <name evidence="1" type="ORF">MBBTH_10450</name>
</gene>
<evidence type="ECO:0000313" key="1">
    <source>
        <dbReference type="EMBL" id="PWB87479.1"/>
    </source>
</evidence>
<organism evidence="1 2">
    <name type="scientific">Methanobrevibacter thaueri</name>
    <dbReference type="NCBI Taxonomy" id="190975"/>
    <lineage>
        <taxon>Archaea</taxon>
        <taxon>Methanobacteriati</taxon>
        <taxon>Methanobacteriota</taxon>
        <taxon>Methanomada group</taxon>
        <taxon>Methanobacteria</taxon>
        <taxon>Methanobacteriales</taxon>
        <taxon>Methanobacteriaceae</taxon>
        <taxon>Methanobrevibacter</taxon>
    </lineage>
</organism>